<evidence type="ECO:0000256" key="7">
    <source>
        <dbReference type="ARBA" id="ARBA00023054"/>
    </source>
</evidence>
<dbReference type="Proteomes" id="UP000005666">
    <property type="component" value="Chromosome 5"/>
</dbReference>
<dbReference type="EMBL" id="HE612860">
    <property type="protein sequence ID" value="CCE63379.1"/>
    <property type="molecule type" value="Genomic_DNA"/>
</dbReference>
<dbReference type="GO" id="GO:0071988">
    <property type="term" value="P:protein localization to spindle pole body"/>
    <property type="evidence" value="ECO:0007669"/>
    <property type="project" value="InterPro"/>
</dbReference>
<keyword evidence="7 11" id="KW-0175">Coiled coil</keyword>
<dbReference type="RefSeq" id="XP_003685813.1">
    <property type="nucleotide sequence ID" value="XM_003685765.1"/>
</dbReference>
<evidence type="ECO:0000256" key="11">
    <source>
        <dbReference type="RuleBase" id="RU362141"/>
    </source>
</evidence>
<dbReference type="eggNOG" id="ENOG502RYE7">
    <property type="taxonomic scope" value="Eukaryota"/>
</dbReference>
<dbReference type="KEGG" id="tpf:TPHA_0E02890"/>
<organism evidence="12 13">
    <name type="scientific">Tetrapisispora phaffii (strain ATCC 24235 / CBS 4417 / NBRC 1672 / NRRL Y-8282 / UCD 70-5)</name>
    <name type="common">Yeast</name>
    <name type="synonym">Fabospora phaffii</name>
    <dbReference type="NCBI Taxonomy" id="1071381"/>
    <lineage>
        <taxon>Eukaryota</taxon>
        <taxon>Fungi</taxon>
        <taxon>Dikarya</taxon>
        <taxon>Ascomycota</taxon>
        <taxon>Saccharomycotina</taxon>
        <taxon>Saccharomycetes</taxon>
        <taxon>Saccharomycetales</taxon>
        <taxon>Saccharomycetaceae</taxon>
        <taxon>Tetrapisispora</taxon>
    </lineage>
</organism>
<comment type="similarity">
    <text evidence="2 11">Belongs to the MPS2 family.</text>
</comment>
<keyword evidence="10 11" id="KW-0539">Nucleus</keyword>
<sequence length="422" mass="49260">MSDDKSSTSMILDVAWAELDNKNQDFIYAKDFPNLVNIINNFLNRSSNDGSKHTLLSSTGESVINTFAKEKEFFKIYKDEFKEIFYGLIGKSFKELVNESINFGEIDISHLKENVKMSKKGDQESPYRHENDHAHHILNNSSSNIYNSSADNVQTKIYGNDESNDESILKLKENENIIESPLRNLSYKRELENDLLITKKDLKFKDDIIMEKDREIIELTRKVGDLKDKYNFLQREFSFYKKRGENRNSLTTDDDKTNDETNLNIQKNDVTKHEFIIDEMNRRIHEQMLIINALKEELQNDNPNGNSKFGYLYNSMRKQLSRNPSYSSTLYVIISIFFFLSIVVISGSTIFTSFSQDDRMGAYDSYRYKYLESFGASWWEQNTLLRFIMNLFFGKGTEPYEFSDPYVTTAASSNAYDNLFNQ</sequence>
<keyword evidence="9 11" id="KW-0206">Cytoskeleton</keyword>
<dbReference type="OMA" id="FIYAKDF"/>
<keyword evidence="4 11" id="KW-0963">Cytoplasm</keyword>
<evidence type="ECO:0000256" key="2">
    <source>
        <dbReference type="ARBA" id="ARBA00008916"/>
    </source>
</evidence>
<dbReference type="OrthoDB" id="4035046at2759"/>
<evidence type="ECO:0000256" key="3">
    <source>
        <dbReference type="ARBA" id="ARBA00015584"/>
    </source>
</evidence>
<evidence type="ECO:0000256" key="1">
    <source>
        <dbReference type="ARBA" id="ARBA00003044"/>
    </source>
</evidence>
<keyword evidence="5 11" id="KW-0812">Transmembrane</keyword>
<comment type="function">
    <text evidence="1 11">Component of the spindle pole body (SPB) required for insertion of the nascent SPB into the nuclear envelope and for the proper execution of spindle pole body (SPB) duplication.</text>
</comment>
<evidence type="ECO:0000256" key="5">
    <source>
        <dbReference type="ARBA" id="ARBA00022692"/>
    </source>
</evidence>
<keyword evidence="8 11" id="KW-0472">Membrane</keyword>
<evidence type="ECO:0000256" key="6">
    <source>
        <dbReference type="ARBA" id="ARBA00022989"/>
    </source>
</evidence>
<feature type="coiled-coil region" evidence="11">
    <location>
        <begin position="209"/>
        <end position="236"/>
    </location>
</feature>
<dbReference type="GO" id="GO:0030474">
    <property type="term" value="P:spindle pole body duplication"/>
    <property type="evidence" value="ECO:0007669"/>
    <property type="project" value="InterPro"/>
</dbReference>
<evidence type="ECO:0000256" key="8">
    <source>
        <dbReference type="ARBA" id="ARBA00023136"/>
    </source>
</evidence>
<evidence type="ECO:0000313" key="12">
    <source>
        <dbReference type="EMBL" id="CCE63379.1"/>
    </source>
</evidence>
<feature type="transmembrane region" description="Helical" evidence="11">
    <location>
        <begin position="330"/>
        <end position="351"/>
    </location>
</feature>
<name>G8BU01_TETPH</name>
<reference evidence="12 13" key="1">
    <citation type="journal article" date="2011" name="Proc. Natl. Acad. Sci. U.S.A.">
        <title>Evolutionary erosion of yeast sex chromosomes by mating-type switching accidents.</title>
        <authorList>
            <person name="Gordon J.L."/>
            <person name="Armisen D."/>
            <person name="Proux-Wera E."/>
            <person name="Oheigeartaigh S.S."/>
            <person name="Byrne K.P."/>
            <person name="Wolfe K.H."/>
        </authorList>
    </citation>
    <scope>NUCLEOTIDE SEQUENCE [LARGE SCALE GENOMIC DNA]</scope>
    <source>
        <strain evidence="13">ATCC 24235 / CBS 4417 / NBRC 1672 / NRRL Y-8282 / UCD 70-5</strain>
    </source>
</reference>
<dbReference type="AlphaFoldDB" id="G8BU01"/>
<dbReference type="STRING" id="1071381.G8BU01"/>
<evidence type="ECO:0000313" key="13">
    <source>
        <dbReference type="Proteomes" id="UP000005666"/>
    </source>
</evidence>
<comment type="subcellular location">
    <subcellularLocation>
        <location evidence="11">Cytoplasm</location>
        <location evidence="11">Cytoskeleton</location>
        <location evidence="11">Microtubule organizing center</location>
        <location evidence="11">Spindle pole body</location>
    </subcellularLocation>
    <subcellularLocation>
        <location evidence="11">Nucleus membrane</location>
        <topology evidence="11">Single-pass membrane protein</topology>
    </subcellularLocation>
</comment>
<dbReference type="GeneID" id="11531401"/>
<dbReference type="GO" id="GO:0031965">
    <property type="term" value="C:nuclear membrane"/>
    <property type="evidence" value="ECO:0007669"/>
    <property type="project" value="UniProtKB-SubCell"/>
</dbReference>
<dbReference type="Pfam" id="PF17060">
    <property type="entry name" value="MPS2"/>
    <property type="match status" value="1"/>
</dbReference>
<proteinExistence type="inferred from homology"/>
<evidence type="ECO:0000256" key="9">
    <source>
        <dbReference type="ARBA" id="ARBA00023212"/>
    </source>
</evidence>
<dbReference type="GO" id="GO:0005816">
    <property type="term" value="C:spindle pole body"/>
    <property type="evidence" value="ECO:0007669"/>
    <property type="project" value="UniProtKB-SubCell"/>
</dbReference>
<dbReference type="InterPro" id="IPR031433">
    <property type="entry name" value="Mps2"/>
</dbReference>
<accession>G8BU01</accession>
<dbReference type="GO" id="GO:0005737">
    <property type="term" value="C:cytoplasm"/>
    <property type="evidence" value="ECO:0007669"/>
    <property type="project" value="UniProtKB-UniRule"/>
</dbReference>
<keyword evidence="6 11" id="KW-1133">Transmembrane helix</keyword>
<dbReference type="HOGENOM" id="CLU_069890_0_0_1"/>
<keyword evidence="13" id="KW-1185">Reference proteome</keyword>
<gene>
    <name evidence="12" type="primary">TPHA0E02890</name>
    <name evidence="11" type="synonym">MPS2</name>
    <name evidence="12" type="ordered locus">TPHA_0E02890</name>
</gene>
<protein>
    <recommendedName>
        <fullName evidence="3 11">Monopolar spindle protein 2</fullName>
    </recommendedName>
</protein>
<evidence type="ECO:0000256" key="4">
    <source>
        <dbReference type="ARBA" id="ARBA00022490"/>
    </source>
</evidence>
<evidence type="ECO:0000256" key="10">
    <source>
        <dbReference type="ARBA" id="ARBA00023242"/>
    </source>
</evidence>